<evidence type="ECO:0000256" key="1">
    <source>
        <dbReference type="ARBA" id="ARBA00004917"/>
    </source>
</evidence>
<dbReference type="InterPro" id="IPR034964">
    <property type="entry name" value="LS"/>
</dbReference>
<organism evidence="7 8">
    <name type="scientific">Candidatus Curtissbacteria bacterium GW2011_GWA1_40_16</name>
    <dbReference type="NCBI Taxonomy" id="1618405"/>
    <lineage>
        <taxon>Bacteria</taxon>
        <taxon>Candidatus Curtissiibacteriota</taxon>
    </lineage>
</organism>
<keyword evidence="4" id="KW-0686">Riboflavin biosynthesis</keyword>
<keyword evidence="5" id="KW-0808">Transferase</keyword>
<protein>
    <recommendedName>
        <fullName evidence="3">6,7-dimethyl-8-ribityllumazine synthase</fullName>
        <ecNumber evidence="3">2.5.1.78</ecNumber>
    </recommendedName>
</protein>
<evidence type="ECO:0000256" key="6">
    <source>
        <dbReference type="ARBA" id="ARBA00048785"/>
    </source>
</evidence>
<dbReference type="GO" id="GO:0000906">
    <property type="term" value="F:6,7-dimethyl-8-ribityllumazine synthase activity"/>
    <property type="evidence" value="ECO:0007669"/>
    <property type="project" value="UniProtKB-EC"/>
</dbReference>
<comment type="caution">
    <text evidence="7">The sequence shown here is derived from an EMBL/GenBank/DDBJ whole genome shotgun (WGS) entry which is preliminary data.</text>
</comment>
<evidence type="ECO:0000256" key="3">
    <source>
        <dbReference type="ARBA" id="ARBA00012664"/>
    </source>
</evidence>
<reference evidence="7 8" key="1">
    <citation type="journal article" date="2015" name="Nature">
        <title>rRNA introns, odd ribosomes, and small enigmatic genomes across a large radiation of phyla.</title>
        <authorList>
            <person name="Brown C.T."/>
            <person name="Hug L.A."/>
            <person name="Thomas B.C."/>
            <person name="Sharon I."/>
            <person name="Castelle C.J."/>
            <person name="Singh A."/>
            <person name="Wilkins M.J."/>
            <person name="Williams K.H."/>
            <person name="Banfield J.F."/>
        </authorList>
    </citation>
    <scope>NUCLEOTIDE SEQUENCE [LARGE SCALE GENOMIC DNA]</scope>
</reference>
<dbReference type="SUPFAM" id="SSF52121">
    <property type="entry name" value="Lumazine synthase"/>
    <property type="match status" value="1"/>
</dbReference>
<evidence type="ECO:0000313" key="7">
    <source>
        <dbReference type="EMBL" id="KKR51320.1"/>
    </source>
</evidence>
<dbReference type="EC" id="2.5.1.78" evidence="3"/>
<dbReference type="Pfam" id="PF00885">
    <property type="entry name" value="DMRL_synthase"/>
    <property type="match status" value="1"/>
</dbReference>
<dbReference type="EMBL" id="LBYI01000001">
    <property type="protein sequence ID" value="KKR51320.1"/>
    <property type="molecule type" value="Genomic_DNA"/>
</dbReference>
<name>A0A0G0TW50_9BACT</name>
<comment type="similarity">
    <text evidence="2">Belongs to the DMRL synthase family.</text>
</comment>
<dbReference type="GO" id="GO:0009349">
    <property type="term" value="C:riboflavin synthase complex"/>
    <property type="evidence" value="ECO:0007669"/>
    <property type="project" value="InterPro"/>
</dbReference>
<comment type="catalytic activity">
    <reaction evidence="6">
        <text>(2S)-2-hydroxy-3-oxobutyl phosphate + 5-amino-6-(D-ribitylamino)uracil = 6,7-dimethyl-8-(1-D-ribityl)lumazine + phosphate + 2 H2O + H(+)</text>
        <dbReference type="Rhea" id="RHEA:26152"/>
        <dbReference type="ChEBI" id="CHEBI:15377"/>
        <dbReference type="ChEBI" id="CHEBI:15378"/>
        <dbReference type="ChEBI" id="CHEBI:15934"/>
        <dbReference type="ChEBI" id="CHEBI:43474"/>
        <dbReference type="ChEBI" id="CHEBI:58201"/>
        <dbReference type="ChEBI" id="CHEBI:58830"/>
        <dbReference type="EC" id="2.5.1.78"/>
    </reaction>
</comment>
<dbReference type="InterPro" id="IPR002180">
    <property type="entry name" value="LS/RS"/>
</dbReference>
<gene>
    <name evidence="7" type="ORF">UT84_C0001G0005</name>
</gene>
<dbReference type="Proteomes" id="UP000034531">
    <property type="component" value="Unassembled WGS sequence"/>
</dbReference>
<evidence type="ECO:0000313" key="8">
    <source>
        <dbReference type="Proteomes" id="UP000034531"/>
    </source>
</evidence>
<proteinExistence type="inferred from homology"/>
<dbReference type="AlphaFoldDB" id="A0A0G0TW50"/>
<evidence type="ECO:0000256" key="2">
    <source>
        <dbReference type="ARBA" id="ARBA00007424"/>
    </source>
</evidence>
<dbReference type="UniPathway" id="UPA00275">
    <property type="reaction ID" value="UER00404"/>
</dbReference>
<dbReference type="Gene3D" id="3.40.50.960">
    <property type="entry name" value="Lumazine/riboflavin synthase"/>
    <property type="match status" value="1"/>
</dbReference>
<accession>A0A0G0TW50</accession>
<comment type="pathway">
    <text evidence="1">Cofactor biosynthesis; riboflavin biosynthesis; riboflavin from 2-hydroxy-3-oxobutyl phosphate and 5-amino-6-(D-ribitylamino)uracil: step 1/2.</text>
</comment>
<evidence type="ECO:0000256" key="4">
    <source>
        <dbReference type="ARBA" id="ARBA00022619"/>
    </source>
</evidence>
<dbReference type="GO" id="GO:0009231">
    <property type="term" value="P:riboflavin biosynthetic process"/>
    <property type="evidence" value="ECO:0007669"/>
    <property type="project" value="UniProtKB-UniPathway"/>
</dbReference>
<dbReference type="PANTHER" id="PTHR21058:SF0">
    <property type="entry name" value="6,7-DIMETHYL-8-RIBITYLLUMAZINE SYNTHASE"/>
    <property type="match status" value="1"/>
</dbReference>
<dbReference type="InterPro" id="IPR036467">
    <property type="entry name" value="LS/RS_sf"/>
</dbReference>
<dbReference type="PANTHER" id="PTHR21058">
    <property type="entry name" value="6,7-DIMETHYL-8-RIBITYLLUMAZINE SYNTHASE DMRL SYNTHASE LUMAZINE SYNTHASE"/>
    <property type="match status" value="1"/>
</dbReference>
<sequence>MAAKSIALVATSFHKKHIDVMLTAARKTADQKKLKVVREIWVPGSLETPLALLKLLKSKDIDGAVVLGLIERGKTKHGLVMGMAVISAIIDIQLKLEKPIGVGILGPEILPGQIKPRLKPYAEDAVVAVWEMLNLK</sequence>
<evidence type="ECO:0000256" key="5">
    <source>
        <dbReference type="ARBA" id="ARBA00022679"/>
    </source>
</evidence>